<accession>Q65929</accession>
<evidence type="ECO:0000313" key="1">
    <source>
        <dbReference type="EMBL" id="CAA46042.1"/>
    </source>
</evidence>
<protein>
    <submittedName>
        <fullName evidence="1">ORF X protein</fullName>
    </submittedName>
</protein>
<sequence>MDGLETTSKIKKKGWTVRHGEKGTENRLGPILVNHLCCYKKSKFTMTKQNVTASADKCNS</sequence>
<reference evidence="1" key="1">
    <citation type="journal article" date="1996" name="J. Virol.">
        <title>Two species of Rev proteins, with distinct N termini, are expressed by caprine arthritis encephalitis virus.</title>
        <authorList>
            <person name="Gazit A."/>
            <person name="Mashiah P."/>
            <person name="Kalinski H."/>
            <person name="Gast A."/>
            <person name="Rosin-Arbesfeld R."/>
            <person name="Tronick S.R."/>
            <person name="Yaniv A."/>
        </authorList>
    </citation>
    <scope>NUCLEOTIDE SEQUENCE</scope>
    <source>
        <strain evidence="1">Sp. G1</strain>
    </source>
</reference>
<organismHost>
    <name type="scientific">Capra hircus</name>
    <name type="common">Goat</name>
    <dbReference type="NCBI Taxonomy" id="9925"/>
</organismHost>
<name>Q65929_CAEV</name>
<dbReference type="EMBL" id="X64828">
    <property type="protein sequence ID" value="CAA46042.1"/>
    <property type="molecule type" value="Genomic_RNA"/>
</dbReference>
<proteinExistence type="predicted"/>
<organism evidence="1">
    <name type="scientific">Caprine arthritis encephalitis virus</name>
    <name type="common">CAEV</name>
    <dbReference type="NCBI Taxonomy" id="11660"/>
    <lineage>
        <taxon>Viruses</taxon>
        <taxon>Riboviria</taxon>
        <taxon>Pararnavirae</taxon>
        <taxon>Artverviricota</taxon>
        <taxon>Revtraviricetes</taxon>
        <taxon>Ortervirales</taxon>
        <taxon>Retroviridae</taxon>
        <taxon>Orthoretrovirinae</taxon>
        <taxon>Lentivirus</taxon>
        <taxon>Lentivirus capartenc</taxon>
    </lineage>
</organism>
<gene>
    <name evidence="1" type="primary">ORF X</name>
</gene>